<evidence type="ECO:0000256" key="2">
    <source>
        <dbReference type="ARBA" id="ARBA00012438"/>
    </source>
</evidence>
<proteinExistence type="predicted"/>
<dbReference type="InterPro" id="IPR036097">
    <property type="entry name" value="HisK_dim/P_sf"/>
</dbReference>
<evidence type="ECO:0000313" key="13">
    <source>
        <dbReference type="Proteomes" id="UP000183104"/>
    </source>
</evidence>
<feature type="coiled-coil region" evidence="7">
    <location>
        <begin position="65"/>
        <end position="92"/>
    </location>
</feature>
<feature type="domain" description="PAS" evidence="10">
    <location>
        <begin position="89"/>
        <end position="159"/>
    </location>
</feature>
<keyword evidence="13" id="KW-1185">Reference proteome</keyword>
<dbReference type="SUPFAM" id="SSF47384">
    <property type="entry name" value="Homodimeric domain of signal transducing histidine kinase"/>
    <property type="match status" value="1"/>
</dbReference>
<evidence type="ECO:0000256" key="3">
    <source>
        <dbReference type="ARBA" id="ARBA00022553"/>
    </source>
</evidence>
<dbReference type="InterPro" id="IPR036890">
    <property type="entry name" value="HATPase_C_sf"/>
</dbReference>
<organism evidence="12 13">
    <name type="scientific">Thiohalorhabdus denitrificans</name>
    <dbReference type="NCBI Taxonomy" id="381306"/>
    <lineage>
        <taxon>Bacteria</taxon>
        <taxon>Pseudomonadati</taxon>
        <taxon>Pseudomonadota</taxon>
        <taxon>Gammaproteobacteria</taxon>
        <taxon>Thiohalorhabdales</taxon>
        <taxon>Thiohalorhabdaceae</taxon>
        <taxon>Thiohalorhabdus</taxon>
    </lineage>
</organism>
<evidence type="ECO:0000256" key="6">
    <source>
        <dbReference type="ARBA" id="ARBA00023136"/>
    </source>
</evidence>
<dbReference type="InterPro" id="IPR003661">
    <property type="entry name" value="HisK_dim/P_dom"/>
</dbReference>
<dbReference type="PROSITE" id="PS50113">
    <property type="entry name" value="PAC"/>
    <property type="match status" value="1"/>
</dbReference>
<dbReference type="PRINTS" id="PR00344">
    <property type="entry name" value="BCTRLSENSOR"/>
</dbReference>
<protein>
    <recommendedName>
        <fullName evidence="2">histidine kinase</fullName>
        <ecNumber evidence="2">2.7.13.3</ecNumber>
    </recommendedName>
</protein>
<evidence type="ECO:0000256" key="5">
    <source>
        <dbReference type="ARBA" id="ARBA00022777"/>
    </source>
</evidence>
<dbReference type="Pfam" id="PF13185">
    <property type="entry name" value="GAF_2"/>
    <property type="match status" value="1"/>
</dbReference>
<dbReference type="InterPro" id="IPR003018">
    <property type="entry name" value="GAF"/>
</dbReference>
<dbReference type="Gene3D" id="3.30.565.10">
    <property type="entry name" value="Histidine kinase-like ATPase, C-terminal domain"/>
    <property type="match status" value="1"/>
</dbReference>
<feature type="compositionally biased region" description="Basic residues" evidence="8">
    <location>
        <begin position="1"/>
        <end position="10"/>
    </location>
</feature>
<keyword evidence="5" id="KW-0418">Kinase</keyword>
<dbReference type="SMART" id="SM00388">
    <property type="entry name" value="HisKA"/>
    <property type="match status" value="1"/>
</dbReference>
<evidence type="ECO:0000256" key="1">
    <source>
        <dbReference type="ARBA" id="ARBA00000085"/>
    </source>
</evidence>
<dbReference type="SUPFAM" id="SSF55874">
    <property type="entry name" value="ATPase domain of HSP90 chaperone/DNA topoisomerase II/histidine kinase"/>
    <property type="match status" value="1"/>
</dbReference>
<dbReference type="SUPFAM" id="SSF55781">
    <property type="entry name" value="GAF domain-like"/>
    <property type="match status" value="1"/>
</dbReference>
<reference evidence="13" key="1">
    <citation type="submission" date="2016-10" db="EMBL/GenBank/DDBJ databases">
        <authorList>
            <person name="Varghese N."/>
        </authorList>
    </citation>
    <scope>NUCLEOTIDE SEQUENCE [LARGE SCALE GENOMIC DNA]</scope>
    <source>
        <strain evidence="13">HL 19</strain>
    </source>
</reference>
<dbReference type="PROSITE" id="PS50109">
    <property type="entry name" value="HIS_KIN"/>
    <property type="match status" value="1"/>
</dbReference>
<dbReference type="InterPro" id="IPR004358">
    <property type="entry name" value="Sig_transdc_His_kin-like_C"/>
</dbReference>
<feature type="region of interest" description="Disordered" evidence="8">
    <location>
        <begin position="1"/>
        <end position="31"/>
    </location>
</feature>
<comment type="catalytic activity">
    <reaction evidence="1">
        <text>ATP + protein L-histidine = ADP + protein N-phospho-L-histidine.</text>
        <dbReference type="EC" id="2.7.13.3"/>
    </reaction>
</comment>
<feature type="domain" description="Histidine kinase" evidence="9">
    <location>
        <begin position="534"/>
        <end position="749"/>
    </location>
</feature>
<dbReference type="GO" id="GO:0000155">
    <property type="term" value="F:phosphorelay sensor kinase activity"/>
    <property type="evidence" value="ECO:0007669"/>
    <property type="project" value="InterPro"/>
</dbReference>
<dbReference type="Proteomes" id="UP000183104">
    <property type="component" value="Unassembled WGS sequence"/>
</dbReference>
<evidence type="ECO:0000259" key="11">
    <source>
        <dbReference type="PROSITE" id="PS50113"/>
    </source>
</evidence>
<dbReference type="STRING" id="381306.AN478_07375"/>
<evidence type="ECO:0000256" key="8">
    <source>
        <dbReference type="SAM" id="MobiDB-lite"/>
    </source>
</evidence>
<dbReference type="InterPro" id="IPR000014">
    <property type="entry name" value="PAS"/>
</dbReference>
<dbReference type="EC" id="2.7.13.3" evidence="2"/>
<evidence type="ECO:0000313" key="12">
    <source>
        <dbReference type="EMBL" id="SCY11402.1"/>
    </source>
</evidence>
<keyword evidence="7" id="KW-0175">Coiled coil</keyword>
<keyword evidence="4" id="KW-0808">Transferase</keyword>
<keyword evidence="3" id="KW-0597">Phosphoprotein</keyword>
<name>A0A0P9GIZ1_9GAMM</name>
<dbReference type="SMART" id="SM00387">
    <property type="entry name" value="HATPase_c"/>
    <property type="match status" value="1"/>
</dbReference>
<dbReference type="SMART" id="SM00091">
    <property type="entry name" value="PAS"/>
    <property type="match status" value="2"/>
</dbReference>
<dbReference type="GO" id="GO:0000156">
    <property type="term" value="F:phosphorelay response regulator activity"/>
    <property type="evidence" value="ECO:0007669"/>
    <property type="project" value="TreeGrafter"/>
</dbReference>
<dbReference type="SMART" id="SM00065">
    <property type="entry name" value="GAF"/>
    <property type="match status" value="1"/>
</dbReference>
<dbReference type="CDD" id="cd00082">
    <property type="entry name" value="HisKA"/>
    <property type="match status" value="1"/>
</dbReference>
<dbReference type="GO" id="GO:0016020">
    <property type="term" value="C:membrane"/>
    <property type="evidence" value="ECO:0007669"/>
    <property type="project" value="UniProtKB-SubCell"/>
</dbReference>
<dbReference type="CDD" id="cd00130">
    <property type="entry name" value="PAS"/>
    <property type="match status" value="2"/>
</dbReference>
<dbReference type="PROSITE" id="PS50112">
    <property type="entry name" value="PAS"/>
    <property type="match status" value="2"/>
</dbReference>
<dbReference type="SUPFAM" id="SSF55785">
    <property type="entry name" value="PYP-like sensor domain (PAS domain)"/>
    <property type="match status" value="2"/>
</dbReference>
<dbReference type="GO" id="GO:0030295">
    <property type="term" value="F:protein kinase activator activity"/>
    <property type="evidence" value="ECO:0007669"/>
    <property type="project" value="TreeGrafter"/>
</dbReference>
<gene>
    <name evidence="12" type="ORF">SAMN05661077_1241</name>
</gene>
<dbReference type="AlphaFoldDB" id="A0A0P9GIZ1"/>
<dbReference type="InterPro" id="IPR005467">
    <property type="entry name" value="His_kinase_dom"/>
</dbReference>
<dbReference type="NCBIfam" id="TIGR00229">
    <property type="entry name" value="sensory_box"/>
    <property type="match status" value="2"/>
</dbReference>
<dbReference type="RefSeq" id="WP_054965974.1">
    <property type="nucleotide sequence ID" value="NZ_FMUN01000003.1"/>
</dbReference>
<dbReference type="Gene3D" id="3.30.450.20">
    <property type="entry name" value="PAS domain"/>
    <property type="match status" value="2"/>
</dbReference>
<dbReference type="PANTHER" id="PTHR42878:SF15">
    <property type="entry name" value="BACTERIOPHYTOCHROME"/>
    <property type="match status" value="1"/>
</dbReference>
<dbReference type="InterPro" id="IPR013656">
    <property type="entry name" value="PAS_4"/>
</dbReference>
<dbReference type="InterPro" id="IPR003594">
    <property type="entry name" value="HATPase_dom"/>
</dbReference>
<dbReference type="GO" id="GO:0007234">
    <property type="term" value="P:osmosensory signaling via phosphorelay pathway"/>
    <property type="evidence" value="ECO:0007669"/>
    <property type="project" value="TreeGrafter"/>
</dbReference>
<dbReference type="Pfam" id="PF02518">
    <property type="entry name" value="HATPase_c"/>
    <property type="match status" value="1"/>
</dbReference>
<keyword evidence="6" id="KW-0472">Membrane</keyword>
<dbReference type="EMBL" id="FMUN01000003">
    <property type="protein sequence ID" value="SCY11402.1"/>
    <property type="molecule type" value="Genomic_DNA"/>
</dbReference>
<dbReference type="PANTHER" id="PTHR42878">
    <property type="entry name" value="TWO-COMPONENT HISTIDINE KINASE"/>
    <property type="match status" value="1"/>
</dbReference>
<evidence type="ECO:0000256" key="4">
    <source>
        <dbReference type="ARBA" id="ARBA00022679"/>
    </source>
</evidence>
<evidence type="ECO:0000259" key="10">
    <source>
        <dbReference type="PROSITE" id="PS50112"/>
    </source>
</evidence>
<feature type="domain" description="PAS" evidence="10">
    <location>
        <begin position="394"/>
        <end position="434"/>
    </location>
</feature>
<dbReference type="Gene3D" id="1.10.287.130">
    <property type="match status" value="1"/>
</dbReference>
<dbReference type="InterPro" id="IPR000700">
    <property type="entry name" value="PAS-assoc_C"/>
</dbReference>
<feature type="domain" description="PAC" evidence="11">
    <location>
        <begin position="469"/>
        <end position="521"/>
    </location>
</feature>
<dbReference type="InterPro" id="IPR035965">
    <property type="entry name" value="PAS-like_dom_sf"/>
</dbReference>
<dbReference type="InterPro" id="IPR029016">
    <property type="entry name" value="GAF-like_dom_sf"/>
</dbReference>
<accession>A0A0P9GIZ1</accession>
<evidence type="ECO:0000256" key="7">
    <source>
        <dbReference type="SAM" id="Coils"/>
    </source>
</evidence>
<dbReference type="InterPro" id="IPR050351">
    <property type="entry name" value="BphY/WalK/GraS-like"/>
</dbReference>
<dbReference type="Pfam" id="PF08448">
    <property type="entry name" value="PAS_4"/>
    <property type="match status" value="2"/>
</dbReference>
<evidence type="ECO:0000259" key="9">
    <source>
        <dbReference type="PROSITE" id="PS50109"/>
    </source>
</evidence>
<sequence>MGNKQGHHGGCHGGRNPVPGPRGAAGPEELSGWSRDDLIARLRRLEECLEADTAPEDSRRMLYELQVHQMELERQNREMAELRAQLEVSRDRYVALYETAPVAYLTLSQEGVIRNVNLAGSRLLQGGPGGLIGEPLTAFLGRRDLARLEEYLDTLLRTGAPDSLEVELPGADGGERILKLEGTRAVSPRDEEPVVRMVLTDVTEAKEAEALQRRINRALYALSRVQEATREAETPEDLMERVCRFLNEEAGYALAFVGEPVKDEEGTARVLGASGATDYLEQVVGEIRWKEGPQGKGPFGRAVQTGRPVISNSVGMDPSFEPWRDRALAYGLNAVVGIPLVEGGRTLGVLGLYAEEADSFDAEEMQWLGQVADELATAWCALRHREHRRRAEQERDRLVQILEATPDFVAMATAEGRTIYWNPGAYELLGYDPETFQPGHHAIREYHPAWAYERLQREAFPTARERGLWRGELAFLSRDGREMPVNQVILAHYDSEGRVQYWSTIAHDLTTFKQQRAELERSRRLMAIGELGSVVAHQLNQPLTAALTYAEGTLHRFDNLQGVPVALREGLEQVLVQVRKAGSIVRDLHNFLRGGSPHFQTLDLNGLIRELGPRLATGRESRAPRIRQDLAPDLPAVSADPTLIQECLQNLMNNAAEAMEGQEDPVVEIVTDFRRDGLVEVQVRDSGVGLPEALREDLDRPLYTTKPDGLGLGVAICRSVIEAHGGNLWATSNDPEPGTTFHFTLRSSGGEAQASN</sequence>
<dbReference type="Gene3D" id="3.30.450.40">
    <property type="match status" value="1"/>
</dbReference>